<dbReference type="Gene3D" id="1.10.287.700">
    <property type="entry name" value="Helix hairpin bin"/>
    <property type="match status" value="1"/>
</dbReference>
<feature type="region of interest" description="Disordered" evidence="1">
    <location>
        <begin position="88"/>
        <end position="126"/>
    </location>
</feature>
<evidence type="ECO:0008006" key="4">
    <source>
        <dbReference type="Google" id="ProtNLM"/>
    </source>
</evidence>
<gene>
    <name evidence="2" type="ORF">CJ199_07565</name>
</gene>
<feature type="compositionally biased region" description="Acidic residues" evidence="1">
    <location>
        <begin position="117"/>
        <end position="126"/>
    </location>
</feature>
<proteinExistence type="predicted"/>
<dbReference type="AlphaFoldDB" id="A0A2N6VLC1"/>
<dbReference type="RefSeq" id="WP_102238893.1">
    <property type="nucleotide sequence ID" value="NZ_PNHK01000003.1"/>
</dbReference>
<evidence type="ECO:0000313" key="3">
    <source>
        <dbReference type="Proteomes" id="UP000235598"/>
    </source>
</evidence>
<comment type="caution">
    <text evidence="2">The sequence shown here is derived from an EMBL/GenBank/DDBJ whole genome shotgun (WGS) entry which is preliminary data.</text>
</comment>
<accession>A0A2N6VLC1</accession>
<reference evidence="2 3" key="1">
    <citation type="submission" date="2017-09" db="EMBL/GenBank/DDBJ databases">
        <title>Bacterial strain isolated from the female urinary microbiota.</title>
        <authorList>
            <person name="Thomas-White K."/>
            <person name="Kumar N."/>
            <person name="Forster S."/>
            <person name="Putonti C."/>
            <person name="Lawley T."/>
            <person name="Wolfe A.J."/>
        </authorList>
    </citation>
    <scope>NUCLEOTIDE SEQUENCE [LARGE SCALE GENOMIC DNA]</scope>
    <source>
        <strain evidence="2 3">UMB1301</strain>
    </source>
</reference>
<dbReference type="OrthoDB" id="5125216at2"/>
<feature type="compositionally biased region" description="Basic and acidic residues" evidence="1">
    <location>
        <begin position="88"/>
        <end position="105"/>
    </location>
</feature>
<evidence type="ECO:0000313" key="2">
    <source>
        <dbReference type="EMBL" id="PMD04951.1"/>
    </source>
</evidence>
<name>A0A2N6VLC1_9MICO</name>
<organism evidence="2 3">
    <name type="scientific">Brevibacterium paucivorans</name>
    <dbReference type="NCBI Taxonomy" id="170994"/>
    <lineage>
        <taxon>Bacteria</taxon>
        <taxon>Bacillati</taxon>
        <taxon>Actinomycetota</taxon>
        <taxon>Actinomycetes</taxon>
        <taxon>Micrococcales</taxon>
        <taxon>Brevibacteriaceae</taxon>
        <taxon>Brevibacterium</taxon>
    </lineage>
</organism>
<protein>
    <recommendedName>
        <fullName evidence="4">YtxH domain-containing protein</fullName>
    </recommendedName>
</protein>
<dbReference type="EMBL" id="PNHK01000003">
    <property type="protein sequence ID" value="PMD04951.1"/>
    <property type="molecule type" value="Genomic_DNA"/>
</dbReference>
<evidence type="ECO:0000256" key="1">
    <source>
        <dbReference type="SAM" id="MobiDB-lite"/>
    </source>
</evidence>
<sequence length="126" mass="13404">MKKRLVLLAGIGIGFVLGSRAGRQSYENLKRQATNLWNDPKVQDGIETAREQIGEKAPAVAQAVKDKAPVVVDKVKEATDAGVAKAKEATNDVKAKVENDPKSEVPDDVVSDPASPMDEEGPAPTK</sequence>
<dbReference type="Proteomes" id="UP000235598">
    <property type="component" value="Unassembled WGS sequence"/>
</dbReference>